<organism evidence="2 3">
    <name type="scientific">Linum tenue</name>
    <dbReference type="NCBI Taxonomy" id="586396"/>
    <lineage>
        <taxon>Eukaryota</taxon>
        <taxon>Viridiplantae</taxon>
        <taxon>Streptophyta</taxon>
        <taxon>Embryophyta</taxon>
        <taxon>Tracheophyta</taxon>
        <taxon>Spermatophyta</taxon>
        <taxon>Magnoliopsida</taxon>
        <taxon>eudicotyledons</taxon>
        <taxon>Gunneridae</taxon>
        <taxon>Pentapetalae</taxon>
        <taxon>rosids</taxon>
        <taxon>fabids</taxon>
        <taxon>Malpighiales</taxon>
        <taxon>Linaceae</taxon>
        <taxon>Linum</taxon>
    </lineage>
</organism>
<dbReference type="InterPro" id="IPR019557">
    <property type="entry name" value="AminoTfrase-like_pln_mobile"/>
</dbReference>
<gene>
    <name evidence="2" type="ORF">LITE_LOCUS37112</name>
</gene>
<sequence length="140" mass="15742">MASEYLQANETHVTEAQSYLLLLLGSTLFVDKSRDRVRLVVNLFLDDLEEVDQYSWPSGTLAWLYRYLGKASRVGARGWLVVSHLSIIDEPTGHCTECRMCGLSTGSLRDSPFQGIFLMCPVIFNLVLAYPMPLPIQVQS</sequence>
<evidence type="ECO:0000313" key="3">
    <source>
        <dbReference type="Proteomes" id="UP001154282"/>
    </source>
</evidence>
<accession>A0AAV0P735</accession>
<reference evidence="2" key="1">
    <citation type="submission" date="2022-08" db="EMBL/GenBank/DDBJ databases">
        <authorList>
            <person name="Gutierrez-Valencia J."/>
        </authorList>
    </citation>
    <scope>NUCLEOTIDE SEQUENCE</scope>
</reference>
<proteinExistence type="predicted"/>
<name>A0AAV0P735_9ROSI</name>
<evidence type="ECO:0000259" key="1">
    <source>
        <dbReference type="Pfam" id="PF10536"/>
    </source>
</evidence>
<dbReference type="AlphaFoldDB" id="A0AAV0P735"/>
<dbReference type="InterPro" id="IPR044824">
    <property type="entry name" value="MAIN-like"/>
</dbReference>
<dbReference type="PANTHER" id="PTHR46033">
    <property type="entry name" value="PROTEIN MAIN-LIKE 2"/>
    <property type="match status" value="1"/>
</dbReference>
<evidence type="ECO:0000313" key="2">
    <source>
        <dbReference type="EMBL" id="CAI0466636.1"/>
    </source>
</evidence>
<protein>
    <recommendedName>
        <fullName evidence="1">Aminotransferase-like plant mobile domain-containing protein</fullName>
    </recommendedName>
</protein>
<dbReference type="EMBL" id="CAMGYJ010000008">
    <property type="protein sequence ID" value="CAI0466636.1"/>
    <property type="molecule type" value="Genomic_DNA"/>
</dbReference>
<dbReference type="Pfam" id="PF10536">
    <property type="entry name" value="PMD"/>
    <property type="match status" value="1"/>
</dbReference>
<keyword evidence="3" id="KW-1185">Reference proteome</keyword>
<dbReference type="PANTHER" id="PTHR46033:SF8">
    <property type="entry name" value="PROTEIN MAINTENANCE OF MERISTEMS-LIKE"/>
    <property type="match status" value="1"/>
</dbReference>
<dbReference type="GO" id="GO:0010073">
    <property type="term" value="P:meristem maintenance"/>
    <property type="evidence" value="ECO:0007669"/>
    <property type="project" value="InterPro"/>
</dbReference>
<feature type="domain" description="Aminotransferase-like plant mobile" evidence="1">
    <location>
        <begin position="5"/>
        <end position="74"/>
    </location>
</feature>
<comment type="caution">
    <text evidence="2">The sequence shown here is derived from an EMBL/GenBank/DDBJ whole genome shotgun (WGS) entry which is preliminary data.</text>
</comment>
<dbReference type="Proteomes" id="UP001154282">
    <property type="component" value="Unassembled WGS sequence"/>
</dbReference>